<dbReference type="Proteomes" id="UP001589814">
    <property type="component" value="Unassembled WGS sequence"/>
</dbReference>
<evidence type="ECO:0000256" key="4">
    <source>
        <dbReference type="SAM" id="Phobius"/>
    </source>
</evidence>
<dbReference type="EMBL" id="JBHLVX010000011">
    <property type="protein sequence ID" value="MFC0266926.1"/>
    <property type="molecule type" value="Genomic_DNA"/>
</dbReference>
<evidence type="ECO:0000313" key="6">
    <source>
        <dbReference type="Proteomes" id="UP001589814"/>
    </source>
</evidence>
<dbReference type="RefSeq" id="WP_033195718.1">
    <property type="nucleotide sequence ID" value="NZ_JBHLVX010000011.1"/>
</dbReference>
<evidence type="ECO:0000256" key="2">
    <source>
        <dbReference type="ARBA" id="ARBA00022481"/>
    </source>
</evidence>
<gene>
    <name evidence="5" type="ORF">ACFFHW_02750</name>
</gene>
<dbReference type="InterPro" id="IPR001082">
    <property type="entry name" value="Pilin"/>
</dbReference>
<dbReference type="Pfam" id="PF07963">
    <property type="entry name" value="N_methyl"/>
    <property type="match status" value="1"/>
</dbReference>
<proteinExistence type="inferred from homology"/>
<protein>
    <submittedName>
        <fullName evidence="5">Pilin</fullName>
    </submittedName>
</protein>
<feature type="transmembrane region" description="Helical" evidence="4">
    <location>
        <begin position="6"/>
        <end position="28"/>
    </location>
</feature>
<dbReference type="Gene3D" id="3.30.700.10">
    <property type="entry name" value="Glycoprotein, Type 4 Pilin"/>
    <property type="match status" value="1"/>
</dbReference>
<keyword evidence="2" id="KW-0488">Methylation</keyword>
<sequence length="148" mass="15033">MSSRQGGFTLIELMIVVAIIGVLAAIAVPQYQSYVARSEAASGLASLRAYQTGVEERIVSANLPSPATDGTIGDALEGQLGIPGDSPISITITTQDGNNSAATGAATMTYSFQGGGGLSGQSLSLNRTEDGVWSCTTTLDDDLSPGDC</sequence>
<dbReference type="PANTHER" id="PTHR30093">
    <property type="entry name" value="GENERAL SECRETION PATHWAY PROTEIN G"/>
    <property type="match status" value="1"/>
</dbReference>
<dbReference type="SUPFAM" id="SSF54523">
    <property type="entry name" value="Pili subunits"/>
    <property type="match status" value="1"/>
</dbReference>
<evidence type="ECO:0000313" key="5">
    <source>
        <dbReference type="EMBL" id="MFC0266926.1"/>
    </source>
</evidence>
<keyword evidence="6" id="KW-1185">Reference proteome</keyword>
<accession>A0ABV6FZX0</accession>
<comment type="caution">
    <text evidence="5">The sequence shown here is derived from an EMBL/GenBank/DDBJ whole genome shotgun (WGS) entry which is preliminary data.</text>
</comment>
<dbReference type="PANTHER" id="PTHR30093:SF34">
    <property type="entry name" value="PREPILIN PEPTIDASE-DEPENDENT PROTEIN D"/>
    <property type="match status" value="1"/>
</dbReference>
<organism evidence="5 6">
    <name type="scientific">Kushneria aurantia</name>
    <dbReference type="NCBI Taxonomy" id="504092"/>
    <lineage>
        <taxon>Bacteria</taxon>
        <taxon>Pseudomonadati</taxon>
        <taxon>Pseudomonadota</taxon>
        <taxon>Gammaproteobacteria</taxon>
        <taxon>Oceanospirillales</taxon>
        <taxon>Halomonadaceae</taxon>
        <taxon>Kushneria</taxon>
    </lineage>
</organism>
<evidence type="ECO:0000256" key="3">
    <source>
        <dbReference type="RuleBase" id="RU000389"/>
    </source>
</evidence>
<reference evidence="5 6" key="1">
    <citation type="submission" date="2024-09" db="EMBL/GenBank/DDBJ databases">
        <authorList>
            <person name="Sun Q."/>
            <person name="Mori K."/>
        </authorList>
    </citation>
    <scope>NUCLEOTIDE SEQUENCE [LARGE SCALE GENOMIC DNA]</scope>
    <source>
        <strain evidence="5 6">CCM 7415</strain>
    </source>
</reference>
<evidence type="ECO:0000256" key="1">
    <source>
        <dbReference type="ARBA" id="ARBA00005233"/>
    </source>
</evidence>
<dbReference type="InterPro" id="IPR045584">
    <property type="entry name" value="Pilin-like"/>
</dbReference>
<keyword evidence="4" id="KW-0812">Transmembrane</keyword>
<dbReference type="PROSITE" id="PS00409">
    <property type="entry name" value="PROKAR_NTER_METHYL"/>
    <property type="match status" value="1"/>
</dbReference>
<keyword evidence="4" id="KW-0472">Membrane</keyword>
<dbReference type="Pfam" id="PF00114">
    <property type="entry name" value="Pilin"/>
    <property type="match status" value="1"/>
</dbReference>
<comment type="similarity">
    <text evidence="1 3">Belongs to the N-Me-Phe pilin family.</text>
</comment>
<dbReference type="NCBIfam" id="TIGR02532">
    <property type="entry name" value="IV_pilin_GFxxxE"/>
    <property type="match status" value="1"/>
</dbReference>
<keyword evidence="3" id="KW-0281">Fimbrium</keyword>
<dbReference type="InterPro" id="IPR012902">
    <property type="entry name" value="N_methyl_site"/>
</dbReference>
<name>A0ABV6FZX0_9GAMM</name>
<keyword evidence="4" id="KW-1133">Transmembrane helix</keyword>